<dbReference type="CDD" id="cd00229">
    <property type="entry name" value="SGNH_hydrolase"/>
    <property type="match status" value="1"/>
</dbReference>
<protein>
    <submittedName>
        <fullName evidence="1">SGNH/GDSL hydrolase family protein</fullName>
    </submittedName>
</protein>
<gene>
    <name evidence="1" type="ORF">HLA92_00905</name>
</gene>
<dbReference type="InterPro" id="IPR001087">
    <property type="entry name" value="GDSL"/>
</dbReference>
<reference evidence="1 2" key="1">
    <citation type="submission" date="2020-05" db="EMBL/GenBank/DDBJ databases">
        <title>Novel Mycoplasma species detected in Mirounga angustirostris (northern elephant seal) from the USA.</title>
        <authorList>
            <person name="Volokhov D.V."/>
        </authorList>
    </citation>
    <scope>NUCLEOTIDE SEQUENCE [LARGE SCALE GENOMIC DNA]</scope>
    <source>
        <strain evidence="1 2">Mirounga ES2806-NAS</strain>
    </source>
</reference>
<organism evidence="1 2">
    <name type="scientific">Mycoplasma miroungirhinis</name>
    <dbReference type="NCBI Taxonomy" id="754516"/>
    <lineage>
        <taxon>Bacteria</taxon>
        <taxon>Bacillati</taxon>
        <taxon>Mycoplasmatota</taxon>
        <taxon>Mollicutes</taxon>
        <taxon>Mycoplasmataceae</taxon>
        <taxon>Mycoplasma</taxon>
    </lineage>
</organism>
<dbReference type="AlphaFoldDB" id="A0A6M4JAI4"/>
<dbReference type="RefSeq" id="WP_171112621.1">
    <property type="nucleotide sequence ID" value="NZ_CP053097.1"/>
</dbReference>
<keyword evidence="1" id="KW-0378">Hydrolase</keyword>
<dbReference type="Gene3D" id="3.40.50.1110">
    <property type="entry name" value="SGNH hydrolase"/>
    <property type="match status" value="1"/>
</dbReference>
<dbReference type="InterPro" id="IPR036514">
    <property type="entry name" value="SGNH_hydro_sf"/>
</dbReference>
<dbReference type="Proteomes" id="UP000502118">
    <property type="component" value="Chromosome"/>
</dbReference>
<keyword evidence="2" id="KW-1185">Reference proteome</keyword>
<accession>A0A6M4JAI4</accession>
<dbReference type="EMBL" id="CP053097">
    <property type="protein sequence ID" value="QJR44004.1"/>
    <property type="molecule type" value="Genomic_DNA"/>
</dbReference>
<dbReference type="KEGG" id="mmio:HLA92_00905"/>
<dbReference type="Pfam" id="PF00657">
    <property type="entry name" value="Lipase_GDSL"/>
    <property type="match status" value="1"/>
</dbReference>
<evidence type="ECO:0000313" key="1">
    <source>
        <dbReference type="EMBL" id="QJR44004.1"/>
    </source>
</evidence>
<dbReference type="GO" id="GO:0016788">
    <property type="term" value="F:hydrolase activity, acting on ester bonds"/>
    <property type="evidence" value="ECO:0007669"/>
    <property type="project" value="InterPro"/>
</dbReference>
<dbReference type="SUPFAM" id="SSF52266">
    <property type="entry name" value="SGNH hydrolase"/>
    <property type="match status" value="1"/>
</dbReference>
<evidence type="ECO:0000313" key="2">
    <source>
        <dbReference type="Proteomes" id="UP000502118"/>
    </source>
</evidence>
<name>A0A6M4JAI4_9MOLU</name>
<proteinExistence type="predicted"/>
<sequence>MNLDNELEDKNEVKFNFLPIKENLNYLSIGDEFSGGFNSKFGFLSLGKFYKHENKVTGLSYPAFFARIIHNLNAKYLKDFDNFSFPNIKIKQYIELIEHNNLSDETKNILHFANVFNNEEANPFIEQYDNYWNDIKNIQTKVKQANLITINLGMHDWINFFPLQDVKNLYSQQTKENIQHILEQLHSSLKLRATKITKYIENLINVIKSYNPRTNIVVMGYSKPLIHFENVLNETLLKTKIKDVSIINMFMFYLNSALKTAANKSCCMYIDNNDLDFATKHKDFLYESYFDIHPSEKMYKFIAQNMVIKLGLDNKFVFESYKNNNQKVLSYLRTINEYKKDYLSHRKILNLGEDLSILVRVLGINRSDNLFLDDYYEDEKKDILKQQNQISWYVSHLEKDLNLNIKQLIIQFIKSKFYSQNEIYKTKDLLLNYLQEKKWAQQIILHILSGNAVNNFFIALQNNLNSYRKFNASFYISDLKNAKNNTIKNQKLIYAIVKNLLSASFIHESKNELKQINYTFLTEILNTNLLETLVNHKLDERYKYIRNYLSKQDIFREFADFLFMNLTINLKNYSELNTFDQAWEKWLILNHYKIIYYIDKIISEVSRKENKKQTIEFIKLSILLAHKIPENNNLDTKKLELKIDNIIWLANEHKEILNKYLKILLKEFQTFSIYDYIFSNTKGETKKEFTLKLFKKIRYINVLRKFIIAILSLQIEIKSLKKQQKLQSENK</sequence>